<dbReference type="EMBL" id="LAZR01039495">
    <property type="protein sequence ID" value="KKL16863.1"/>
    <property type="molecule type" value="Genomic_DNA"/>
</dbReference>
<gene>
    <name evidence="1" type="ORF">LCGC14_2491290</name>
</gene>
<dbReference type="AlphaFoldDB" id="A0A0F9DYD5"/>
<accession>A0A0F9DYD5</accession>
<evidence type="ECO:0000313" key="1">
    <source>
        <dbReference type="EMBL" id="KKL16863.1"/>
    </source>
</evidence>
<proteinExistence type="predicted"/>
<comment type="caution">
    <text evidence="1">The sequence shown here is derived from an EMBL/GenBank/DDBJ whole genome shotgun (WGS) entry which is preliminary data.</text>
</comment>
<reference evidence="1" key="1">
    <citation type="journal article" date="2015" name="Nature">
        <title>Complex archaea that bridge the gap between prokaryotes and eukaryotes.</title>
        <authorList>
            <person name="Spang A."/>
            <person name="Saw J.H."/>
            <person name="Jorgensen S.L."/>
            <person name="Zaremba-Niedzwiedzka K."/>
            <person name="Martijn J."/>
            <person name="Lind A.E."/>
            <person name="van Eijk R."/>
            <person name="Schleper C."/>
            <person name="Guy L."/>
            <person name="Ettema T.J."/>
        </authorList>
    </citation>
    <scope>NUCLEOTIDE SEQUENCE</scope>
</reference>
<protein>
    <submittedName>
        <fullName evidence="1">Uncharacterized protein</fullName>
    </submittedName>
</protein>
<feature type="non-terminal residue" evidence="1">
    <location>
        <position position="1"/>
    </location>
</feature>
<organism evidence="1">
    <name type="scientific">marine sediment metagenome</name>
    <dbReference type="NCBI Taxonomy" id="412755"/>
    <lineage>
        <taxon>unclassified sequences</taxon>
        <taxon>metagenomes</taxon>
        <taxon>ecological metagenomes</taxon>
    </lineage>
</organism>
<sequence>SQLRERTDRSRETLHTDLEGLHASFRTDFLAGHETTKEGLDAFWDAFSNFRVQRVGVIRDNEKEFAEIIAEFDKQEVLAPGKQAVKVWFEVNQRHSDRNNDTQWQAYELDLARSMTEQQIALAREELGFDDHRLEMIYHGLQASLQPYYDLPADDETRRLRKPRQIWRRDNPEGEAALFLLGKIEKVKTSRAKDIVEAWSQQLWGVAVPVEISRRR</sequence>
<name>A0A0F9DYD5_9ZZZZ</name>